<protein>
    <recommendedName>
        <fullName evidence="5">Ycf36</fullName>
    </recommendedName>
</protein>
<feature type="transmembrane region" description="Helical" evidence="3">
    <location>
        <begin position="145"/>
        <end position="164"/>
    </location>
</feature>
<dbReference type="GO" id="GO:0009536">
    <property type="term" value="C:plastid"/>
    <property type="evidence" value="ECO:0007669"/>
    <property type="project" value="UniProtKB-SubCell"/>
</dbReference>
<keyword evidence="4" id="KW-0150">Chloroplast</keyword>
<evidence type="ECO:0000256" key="2">
    <source>
        <dbReference type="ARBA" id="ARBA00022640"/>
    </source>
</evidence>
<dbReference type="AlphaFoldDB" id="A0A1Z1MJ84"/>
<keyword evidence="3" id="KW-0472">Membrane</keyword>
<dbReference type="GeneID" id="33358851"/>
<organism evidence="4">
    <name type="scientific">Vertebrata australis</name>
    <dbReference type="NCBI Taxonomy" id="1967852"/>
    <lineage>
        <taxon>Eukaryota</taxon>
        <taxon>Rhodophyta</taxon>
        <taxon>Florideophyceae</taxon>
        <taxon>Rhodymeniophycidae</taxon>
        <taxon>Ceramiales</taxon>
        <taxon>Rhodomelaceae</taxon>
        <taxon>Polysiphonioideae</taxon>
        <taxon>Vertebrata</taxon>
    </lineage>
</organism>
<dbReference type="PANTHER" id="PTHR34214:SF3">
    <property type="entry name" value="PROTEIN CONSERVED IN THE GREEN LINEAGE AND DIATOMS 27, CHLOROPLASTIC"/>
    <property type="match status" value="1"/>
</dbReference>
<dbReference type="Pfam" id="PF06799">
    <property type="entry name" value="CGLD27-like"/>
    <property type="match status" value="1"/>
</dbReference>
<dbReference type="InterPro" id="IPR009631">
    <property type="entry name" value="CGLD27-like"/>
</dbReference>
<evidence type="ECO:0000256" key="1">
    <source>
        <dbReference type="ARBA" id="ARBA00004474"/>
    </source>
</evidence>
<evidence type="ECO:0008006" key="5">
    <source>
        <dbReference type="Google" id="ProtNLM"/>
    </source>
</evidence>
<keyword evidence="3" id="KW-1133">Transmembrane helix</keyword>
<comment type="subcellular location">
    <subcellularLocation>
        <location evidence="1">Plastid</location>
    </subcellularLocation>
</comment>
<evidence type="ECO:0000313" key="4">
    <source>
        <dbReference type="EMBL" id="ARW65811.1"/>
    </source>
</evidence>
<sequence>MFTPKTNCPVPFDQQPLNEYLLLKRSWLFSWSVAPQSSFISGLFSFFILLGLIPSIIFYILMPLNNFYQFLLSDLFIDNIIIFFLLVRIYLGWSYILKRLLSATVFYEESGWYDGQVWVKTSEYLMQDRLVGLYQVMPFVLRIKYVFIIVLFNFGFIYFLKFLLDNSNYILYNTSVAG</sequence>
<feature type="transmembrane region" description="Helical" evidence="3">
    <location>
        <begin position="39"/>
        <end position="61"/>
    </location>
</feature>
<keyword evidence="2 4" id="KW-0934">Plastid</keyword>
<proteinExistence type="predicted"/>
<dbReference type="RefSeq" id="YP_009396625.1">
    <property type="nucleotide sequence ID" value="NC_035283.1"/>
</dbReference>
<name>A0A1Z1MJ84_9FLOR</name>
<gene>
    <name evidence="4" type="primary">ycf36</name>
</gene>
<evidence type="ECO:0000256" key="3">
    <source>
        <dbReference type="SAM" id="Phobius"/>
    </source>
</evidence>
<keyword evidence="3" id="KW-0812">Transmembrane</keyword>
<dbReference type="PANTHER" id="PTHR34214">
    <property type="match status" value="1"/>
</dbReference>
<feature type="transmembrane region" description="Helical" evidence="3">
    <location>
        <begin position="67"/>
        <end position="91"/>
    </location>
</feature>
<reference evidence="4" key="1">
    <citation type="journal article" date="2017" name="J. Phycol.">
        <title>Analysis of chloroplast genomes and a supermatrix inform reclassification of the Rhodomelaceae (Rhodophyta).</title>
        <authorList>
            <person name="Diaz-Tapia P."/>
            <person name="Maggs C.A."/>
            <person name="West J.A."/>
            <person name="Verbruggen H."/>
        </authorList>
    </citation>
    <scope>NUCLEOTIDE SEQUENCE</scope>
    <source>
        <strain evidence="4">PD931</strain>
    </source>
</reference>
<accession>A0A1Z1MJ84</accession>
<dbReference type="EMBL" id="MF101439">
    <property type="protein sequence ID" value="ARW65811.1"/>
    <property type="molecule type" value="Genomic_DNA"/>
</dbReference>
<geneLocation type="chloroplast" evidence="4"/>